<name>X1MZ44_9ZZZZ</name>
<feature type="region of interest" description="Disordered" evidence="1">
    <location>
        <begin position="54"/>
        <end position="87"/>
    </location>
</feature>
<comment type="caution">
    <text evidence="2">The sequence shown here is derived from an EMBL/GenBank/DDBJ whole genome shotgun (WGS) entry which is preliminary data.</text>
</comment>
<feature type="compositionally biased region" description="Polar residues" evidence="1">
    <location>
        <begin position="77"/>
        <end position="87"/>
    </location>
</feature>
<accession>X1MZ44</accession>
<feature type="non-terminal residue" evidence="2">
    <location>
        <position position="1"/>
    </location>
</feature>
<feature type="compositionally biased region" description="Basic and acidic residues" evidence="1">
    <location>
        <begin position="66"/>
        <end position="75"/>
    </location>
</feature>
<reference evidence="2" key="1">
    <citation type="journal article" date="2014" name="Front. Microbiol.">
        <title>High frequency of phylogenetically diverse reductive dehalogenase-homologous genes in deep subseafloor sedimentary metagenomes.</title>
        <authorList>
            <person name="Kawai M."/>
            <person name="Futagami T."/>
            <person name="Toyoda A."/>
            <person name="Takaki Y."/>
            <person name="Nishi S."/>
            <person name="Hori S."/>
            <person name="Arai W."/>
            <person name="Tsubouchi T."/>
            <person name="Morono Y."/>
            <person name="Uchiyama I."/>
            <person name="Ito T."/>
            <person name="Fujiyama A."/>
            <person name="Inagaki F."/>
            <person name="Takami H."/>
        </authorList>
    </citation>
    <scope>NUCLEOTIDE SEQUENCE</scope>
    <source>
        <strain evidence="2">Expedition CK06-06</strain>
    </source>
</reference>
<dbReference type="EMBL" id="BARV01027415">
    <property type="protein sequence ID" value="GAI36997.1"/>
    <property type="molecule type" value="Genomic_DNA"/>
</dbReference>
<evidence type="ECO:0000256" key="1">
    <source>
        <dbReference type="SAM" id="MobiDB-lite"/>
    </source>
</evidence>
<sequence length="87" mass="10310">PHHEYEKHCQRYSCDYLIDRPHISLEHVRPSPQIGQNVQQHLVKVCTIDPEDRDWEYRNNADGQDQQEKKEKKDGINQPSGSKQRCT</sequence>
<protein>
    <submittedName>
        <fullName evidence="2">Uncharacterized protein</fullName>
    </submittedName>
</protein>
<organism evidence="2">
    <name type="scientific">marine sediment metagenome</name>
    <dbReference type="NCBI Taxonomy" id="412755"/>
    <lineage>
        <taxon>unclassified sequences</taxon>
        <taxon>metagenomes</taxon>
        <taxon>ecological metagenomes</taxon>
    </lineage>
</organism>
<dbReference type="AlphaFoldDB" id="X1MZ44"/>
<proteinExistence type="predicted"/>
<evidence type="ECO:0000313" key="2">
    <source>
        <dbReference type="EMBL" id="GAI36997.1"/>
    </source>
</evidence>
<gene>
    <name evidence="2" type="ORF">S06H3_44110</name>
</gene>